<dbReference type="AlphaFoldDB" id="A0A3M9M2W0"/>
<evidence type="ECO:0000256" key="1">
    <source>
        <dbReference type="SAM" id="Phobius"/>
    </source>
</evidence>
<dbReference type="EMBL" id="RJJQ01000018">
    <property type="protein sequence ID" value="RNI19890.1"/>
    <property type="molecule type" value="Genomic_DNA"/>
</dbReference>
<dbReference type="RefSeq" id="WP_123272453.1">
    <property type="nucleotide sequence ID" value="NZ_RJJQ01000018.1"/>
</dbReference>
<accession>A0A3M9M2W0</accession>
<keyword evidence="1" id="KW-0472">Membrane</keyword>
<sequence length="159" mass="17552">MRRTQSAVGLGLAIVVMLGILGLWLWGKPRASVPLPTAQTSPSSVVMTFAKALNDRDFPTAKEMVVGDRVGVDAGWWDLHGPRIEDLEITRTGPVTAGSTCGSPPASAWKQCVEVDTLSTFRHVKGMTKGNKPDRERWSYFLVRTNSSERWRILDWGKA</sequence>
<protein>
    <recommendedName>
        <fullName evidence="4">DUF4829 domain-containing protein</fullName>
    </recommendedName>
</protein>
<organism evidence="2 3">
    <name type="scientific">Flexivirga caeni</name>
    <dbReference type="NCBI Taxonomy" id="2294115"/>
    <lineage>
        <taxon>Bacteria</taxon>
        <taxon>Bacillati</taxon>
        <taxon>Actinomycetota</taxon>
        <taxon>Actinomycetes</taxon>
        <taxon>Micrococcales</taxon>
        <taxon>Dermacoccaceae</taxon>
        <taxon>Flexivirga</taxon>
    </lineage>
</organism>
<evidence type="ECO:0000313" key="2">
    <source>
        <dbReference type="EMBL" id="RNI19890.1"/>
    </source>
</evidence>
<dbReference type="OrthoDB" id="9801008at2"/>
<proteinExistence type="predicted"/>
<evidence type="ECO:0000313" key="3">
    <source>
        <dbReference type="Proteomes" id="UP000271678"/>
    </source>
</evidence>
<reference evidence="2 3" key="1">
    <citation type="submission" date="2018-11" db="EMBL/GenBank/DDBJ databases">
        <title>Draft genome of Simplicispira Flexivirga sp. BO-16.</title>
        <authorList>
            <person name="Im W.T."/>
        </authorList>
    </citation>
    <scope>NUCLEOTIDE SEQUENCE [LARGE SCALE GENOMIC DNA]</scope>
    <source>
        <strain evidence="2 3">BO-16</strain>
    </source>
</reference>
<evidence type="ECO:0008006" key="4">
    <source>
        <dbReference type="Google" id="ProtNLM"/>
    </source>
</evidence>
<gene>
    <name evidence="2" type="ORF">EFY87_15825</name>
</gene>
<comment type="caution">
    <text evidence="2">The sequence shown here is derived from an EMBL/GenBank/DDBJ whole genome shotgun (WGS) entry which is preliminary data.</text>
</comment>
<keyword evidence="1" id="KW-1133">Transmembrane helix</keyword>
<feature type="transmembrane region" description="Helical" evidence="1">
    <location>
        <begin position="7"/>
        <end position="27"/>
    </location>
</feature>
<keyword evidence="3" id="KW-1185">Reference proteome</keyword>
<dbReference type="Proteomes" id="UP000271678">
    <property type="component" value="Unassembled WGS sequence"/>
</dbReference>
<keyword evidence="1" id="KW-0812">Transmembrane</keyword>
<name>A0A3M9M2W0_9MICO</name>